<organism evidence="1 2">
    <name type="scientific">Funneliformis mosseae</name>
    <name type="common">Endomycorrhizal fungus</name>
    <name type="synonym">Glomus mosseae</name>
    <dbReference type="NCBI Taxonomy" id="27381"/>
    <lineage>
        <taxon>Eukaryota</taxon>
        <taxon>Fungi</taxon>
        <taxon>Fungi incertae sedis</taxon>
        <taxon>Mucoromycota</taxon>
        <taxon>Glomeromycotina</taxon>
        <taxon>Glomeromycetes</taxon>
        <taxon>Glomerales</taxon>
        <taxon>Glomeraceae</taxon>
        <taxon>Funneliformis</taxon>
    </lineage>
</organism>
<proteinExistence type="predicted"/>
<evidence type="ECO:0000313" key="1">
    <source>
        <dbReference type="EMBL" id="CAG8688543.1"/>
    </source>
</evidence>
<name>A0A9N9EPB3_FUNMO</name>
<gene>
    <name evidence="1" type="ORF">FMOSSE_LOCUS13223</name>
</gene>
<sequence>LVKIPRISIDTKVTALLKLNSYVPRRNFIFDKESFKSQSENDGVYILSR</sequence>
<dbReference type="EMBL" id="CAJVPP010007447">
    <property type="protein sequence ID" value="CAG8688543.1"/>
    <property type="molecule type" value="Genomic_DNA"/>
</dbReference>
<protein>
    <submittedName>
        <fullName evidence="1">128_t:CDS:1</fullName>
    </submittedName>
</protein>
<dbReference type="AlphaFoldDB" id="A0A9N9EPB3"/>
<dbReference type="Proteomes" id="UP000789375">
    <property type="component" value="Unassembled WGS sequence"/>
</dbReference>
<feature type="non-terminal residue" evidence="1">
    <location>
        <position position="1"/>
    </location>
</feature>
<reference evidence="1" key="1">
    <citation type="submission" date="2021-06" db="EMBL/GenBank/DDBJ databases">
        <authorList>
            <person name="Kallberg Y."/>
            <person name="Tangrot J."/>
            <person name="Rosling A."/>
        </authorList>
    </citation>
    <scope>NUCLEOTIDE SEQUENCE</scope>
    <source>
        <strain evidence="1">87-6 pot B 2015</strain>
    </source>
</reference>
<comment type="caution">
    <text evidence="1">The sequence shown here is derived from an EMBL/GenBank/DDBJ whole genome shotgun (WGS) entry which is preliminary data.</text>
</comment>
<keyword evidence="2" id="KW-1185">Reference proteome</keyword>
<accession>A0A9N9EPB3</accession>
<evidence type="ECO:0000313" key="2">
    <source>
        <dbReference type="Proteomes" id="UP000789375"/>
    </source>
</evidence>